<dbReference type="CDD" id="cd04301">
    <property type="entry name" value="NAT_SF"/>
    <property type="match status" value="1"/>
</dbReference>
<organism evidence="6 7">
    <name type="scientific">Rhizopogon vesiculosus</name>
    <dbReference type="NCBI Taxonomy" id="180088"/>
    <lineage>
        <taxon>Eukaryota</taxon>
        <taxon>Fungi</taxon>
        <taxon>Dikarya</taxon>
        <taxon>Basidiomycota</taxon>
        <taxon>Agaricomycotina</taxon>
        <taxon>Agaricomycetes</taxon>
        <taxon>Agaricomycetidae</taxon>
        <taxon>Boletales</taxon>
        <taxon>Suillineae</taxon>
        <taxon>Rhizopogonaceae</taxon>
        <taxon>Rhizopogon</taxon>
    </lineage>
</organism>
<dbReference type="GO" id="GO:0031415">
    <property type="term" value="C:NatA complex"/>
    <property type="evidence" value="ECO:0007669"/>
    <property type="project" value="InterPro"/>
</dbReference>
<dbReference type="PANTHER" id="PTHR23091">
    <property type="entry name" value="N-TERMINAL ACETYLTRANSFERASE"/>
    <property type="match status" value="1"/>
</dbReference>
<dbReference type="PROSITE" id="PS51186">
    <property type="entry name" value="GNAT"/>
    <property type="match status" value="1"/>
</dbReference>
<comment type="similarity">
    <text evidence="3">Belongs to the acetyltransferase family. ARD1 subfamily.</text>
</comment>
<dbReference type="Proteomes" id="UP000183567">
    <property type="component" value="Unassembled WGS sequence"/>
</dbReference>
<keyword evidence="1" id="KW-0808">Transferase</keyword>
<dbReference type="InterPro" id="IPR032675">
    <property type="entry name" value="LRR_dom_sf"/>
</dbReference>
<gene>
    <name evidence="6" type="ORF">AZE42_03133</name>
</gene>
<dbReference type="Pfam" id="PF12937">
    <property type="entry name" value="F-box-like"/>
    <property type="match status" value="1"/>
</dbReference>
<dbReference type="InterPro" id="IPR036047">
    <property type="entry name" value="F-box-like_dom_sf"/>
</dbReference>
<feature type="region of interest" description="Disordered" evidence="4">
    <location>
        <begin position="659"/>
        <end position="686"/>
    </location>
</feature>
<dbReference type="SUPFAM" id="SSF81383">
    <property type="entry name" value="F-box domain"/>
    <property type="match status" value="1"/>
</dbReference>
<keyword evidence="2" id="KW-0012">Acyltransferase</keyword>
<dbReference type="GO" id="GO:1990189">
    <property type="term" value="F:protein N-terminal-serine acetyltransferase activity"/>
    <property type="evidence" value="ECO:0007669"/>
    <property type="project" value="TreeGrafter"/>
</dbReference>
<evidence type="ECO:0000256" key="4">
    <source>
        <dbReference type="SAM" id="MobiDB-lite"/>
    </source>
</evidence>
<evidence type="ECO:0000313" key="7">
    <source>
        <dbReference type="Proteomes" id="UP000183567"/>
    </source>
</evidence>
<evidence type="ECO:0000313" key="6">
    <source>
        <dbReference type="EMBL" id="OJA09291.1"/>
    </source>
</evidence>
<sequence>MPPARTSRVFYRLNSPSQSTTSLSENEDDDINKSLFFGGQGSSVVSPAQWASRPHHLSDGVIVSHSPMSQLPPEVLIHILKHLHTPRDLYHSLLVSRSWCECSVELLWHRPTFTRLSTLVKMMRVLSRGDQTFTYSRFIRRLNFLFLGADLTDALFCRLAQCDHLERLTLVNCSSISEDALLRVLPCLQNLVALDLTGVIESSDQVIVGLASAARRLQGINLAGCKQVTDTGIYALASNCPLLRRVKLSGVDQVTDGPVSALAKSCPLLLEIDLNNCKRITDISVRDIWTYSTHMREMRLSQCVELTDAAFPAPVKPQVIPRNNPFPTAPQSQAEGLPPLEIPRPLDHLRMLDLTGCALITDDAVEGIISQASKIRNLVLSKCIQLTDRTVENICLLGKHLHYLHLGHAANISDRSIKTLARCCTRLRYVDFANCVLLTDMSVFELSSLPKLRRIGLVRVSNLTDEAIYALAERHSTLERIHLSYCDQISVMAIHFLLQKLHKLTHLSLTGIPSFRKPELQQFCRPPPQEFNMSQRMAFCVYSGSGVAKLRGFLTDLFNTITDDMNADDDETEYDDDFDEGFVEGALDADMEGGMDGDLDEDFMHDGRYHFNAPQPAPSTFRGPRPEFITPISQHPELAMQRDRDMTLRPSHVSITSVPAPFSPNSLQPPAPYALNPQPITGPSNPALRRPSRFFGYQPVVEASTSPSQSDVASNRSAGTAQSSGAGFFRTYQESASGRSNGALTPDYNFAELGHGRGTEHNAIDHVGPLPHQLARHSFTSTTSFSAAAGPSTQGIAQVMHSANFDFHHGQNPERHELGTDRTDTANSYFVAPATVPSDHLVPWPPMHSEPFASSSNQELHNQATFNPSTEFHESEGRGRTVKRIPWPPMRGEPLYDIAPSSSQELHDSVHATFNPSTEVRDSEGRGRSVRRSLRNTFHAAEHFFFGRGSTSNGQVPESNVPNPWAQGNVNNTGDGSSDSQVHGEHGRYVFLLSIRVSRETNVKLFPLLYHTIGRLRKVHSEMNIRAVRVEDLAGMQACNLHNLPENYTMKYYLYHALSWPSLSYVAEDHNGRIVGYILAKMEEVEEQDGQPATDHVPHGHVTSISVMRSYRRLGLAKKLMLQSQEAMSSIYRAAFVSLHVRKSNRAALSLYRDTLGFTVKNIEEKYYADGEDAYAMQLSFPQ</sequence>
<dbReference type="EMBL" id="LVVM01005972">
    <property type="protein sequence ID" value="OJA09291.1"/>
    <property type="molecule type" value="Genomic_DNA"/>
</dbReference>
<dbReference type="AlphaFoldDB" id="A0A1J8PND6"/>
<accession>A0A1J8PND6</accession>
<feature type="region of interest" description="Disordered" evidence="4">
    <location>
        <begin position="869"/>
        <end position="888"/>
    </location>
</feature>
<dbReference type="STRING" id="180088.A0A1J8PND6"/>
<dbReference type="Gene3D" id="3.40.630.30">
    <property type="match status" value="1"/>
</dbReference>
<dbReference type="Gene3D" id="3.80.10.10">
    <property type="entry name" value="Ribonuclease Inhibitor"/>
    <property type="match status" value="3"/>
</dbReference>
<evidence type="ECO:0000256" key="3">
    <source>
        <dbReference type="ARBA" id="ARBA00025786"/>
    </source>
</evidence>
<protein>
    <recommendedName>
        <fullName evidence="5">N-acetyltransferase domain-containing protein</fullName>
    </recommendedName>
</protein>
<dbReference type="InterPro" id="IPR057207">
    <property type="entry name" value="FBXL15_LRR"/>
</dbReference>
<evidence type="ECO:0000256" key="1">
    <source>
        <dbReference type="ARBA" id="ARBA00022679"/>
    </source>
</evidence>
<dbReference type="Pfam" id="PF25372">
    <property type="entry name" value="DUF7885"/>
    <property type="match status" value="1"/>
</dbReference>
<reference evidence="6 7" key="1">
    <citation type="submission" date="2016-03" db="EMBL/GenBank/DDBJ databases">
        <title>Comparative genomics of the ectomycorrhizal sister species Rhizopogon vinicolor and Rhizopogon vesiculosus (Basidiomycota: Boletales) reveals a divergence of the mating type B locus.</title>
        <authorList>
            <person name="Mujic A.B."/>
            <person name="Kuo A."/>
            <person name="Tritt A."/>
            <person name="Lipzen A."/>
            <person name="Chen C."/>
            <person name="Johnson J."/>
            <person name="Sharma A."/>
            <person name="Barry K."/>
            <person name="Grigoriev I.V."/>
            <person name="Spatafora J.W."/>
        </authorList>
    </citation>
    <scope>NUCLEOTIDE SEQUENCE [LARGE SCALE GENOMIC DNA]</scope>
    <source>
        <strain evidence="6 7">AM-OR11-056</strain>
    </source>
</reference>
<dbReference type="PANTHER" id="PTHR23091:SF4">
    <property type="entry name" value="N-TERMINAL AMINO-ACID N(ALPHA)-ACETYLTRANSFERASE NATA"/>
    <property type="match status" value="1"/>
</dbReference>
<proteinExistence type="inferred from homology"/>
<dbReference type="SUPFAM" id="SSF55729">
    <property type="entry name" value="Acyl-CoA N-acyltransferases (Nat)"/>
    <property type="match status" value="1"/>
</dbReference>
<evidence type="ECO:0000259" key="5">
    <source>
        <dbReference type="PROSITE" id="PS51186"/>
    </source>
</evidence>
<dbReference type="Pfam" id="PF00583">
    <property type="entry name" value="Acetyltransf_1"/>
    <property type="match status" value="1"/>
</dbReference>
<feature type="compositionally biased region" description="Polar residues" evidence="4">
    <location>
        <begin position="703"/>
        <end position="724"/>
    </location>
</feature>
<comment type="caution">
    <text evidence="6">The sequence shown here is derived from an EMBL/GenBank/DDBJ whole genome shotgun (WGS) entry which is preliminary data.</text>
</comment>
<dbReference type="InterPro" id="IPR000182">
    <property type="entry name" value="GNAT_dom"/>
</dbReference>
<keyword evidence="7" id="KW-1185">Reference proteome</keyword>
<dbReference type="InterPro" id="IPR001810">
    <property type="entry name" value="F-box_dom"/>
</dbReference>
<evidence type="ECO:0000256" key="2">
    <source>
        <dbReference type="ARBA" id="ARBA00023315"/>
    </source>
</evidence>
<dbReference type="InterPro" id="IPR045047">
    <property type="entry name" value="Ard1-like"/>
</dbReference>
<dbReference type="OrthoDB" id="10257471at2759"/>
<feature type="domain" description="N-acetyltransferase" evidence="5">
    <location>
        <begin position="1023"/>
        <end position="1182"/>
    </location>
</feature>
<dbReference type="CDD" id="cd09917">
    <property type="entry name" value="F-box_SF"/>
    <property type="match status" value="1"/>
</dbReference>
<dbReference type="InterPro" id="IPR016181">
    <property type="entry name" value="Acyl_CoA_acyltransferase"/>
</dbReference>
<feature type="region of interest" description="Disordered" evidence="4">
    <location>
        <begin position="702"/>
        <end position="724"/>
    </location>
</feature>
<dbReference type="GO" id="GO:1990190">
    <property type="term" value="F:protein-N-terminal-glutamate acetyltransferase activity"/>
    <property type="evidence" value="ECO:0007669"/>
    <property type="project" value="TreeGrafter"/>
</dbReference>
<dbReference type="SMART" id="SM00367">
    <property type="entry name" value="LRR_CC"/>
    <property type="match status" value="9"/>
</dbReference>
<dbReference type="InterPro" id="IPR006553">
    <property type="entry name" value="Leu-rich_rpt_Cys-con_subtyp"/>
</dbReference>
<dbReference type="FunFam" id="3.40.630.30:FF:000037">
    <property type="entry name" value="N-alpha-acetyltransferase daf-31-like"/>
    <property type="match status" value="1"/>
</dbReference>
<name>A0A1J8PND6_9AGAM</name>
<dbReference type="SUPFAM" id="SSF52047">
    <property type="entry name" value="RNI-like"/>
    <property type="match status" value="2"/>
</dbReference>